<dbReference type="InterPro" id="IPR036890">
    <property type="entry name" value="HATPase_C_sf"/>
</dbReference>
<gene>
    <name evidence="3" type="ORF">REIFOR_02438</name>
</gene>
<dbReference type="Gene3D" id="3.30.565.10">
    <property type="entry name" value="Histidine kinase-like ATPase, C-terminal domain"/>
    <property type="match status" value="1"/>
</dbReference>
<dbReference type="AlphaFoldDB" id="A0A2K8KS81"/>
<dbReference type="PROSITE" id="PS50109">
    <property type="entry name" value="HIS_KIN"/>
    <property type="match status" value="1"/>
</dbReference>
<feature type="domain" description="Histidine kinase" evidence="2">
    <location>
        <begin position="107"/>
        <end position="323"/>
    </location>
</feature>
<feature type="transmembrane region" description="Helical" evidence="1">
    <location>
        <begin position="36"/>
        <end position="56"/>
    </location>
</feature>
<evidence type="ECO:0000256" key="1">
    <source>
        <dbReference type="SAM" id="Phobius"/>
    </source>
</evidence>
<keyword evidence="1" id="KW-1133">Transmembrane helix</keyword>
<dbReference type="OrthoDB" id="6195273at2"/>
<evidence type="ECO:0000313" key="4">
    <source>
        <dbReference type="Proteomes" id="UP000229757"/>
    </source>
</evidence>
<name>A0A2K8KS81_9GAMM</name>
<proteinExistence type="predicted"/>
<keyword evidence="1" id="KW-0472">Membrane</keyword>
<dbReference type="EMBL" id="CP011797">
    <property type="protein sequence ID" value="ATX77563.1"/>
    <property type="molecule type" value="Genomic_DNA"/>
</dbReference>
<sequence length="332" mass="37513">MNPRTRLKQLLLASLVIWLGVGSLVGYITFDKFIPLIWAGLIGGIFIAGLTSMLALNQSQMEVAESNRSHSRTKRQVQEQQLKLDRLEYDGKKASELRRIVLNSTQEKDHSLRNMAAALDHAMDEIIELTDHQGADTLAVIRTRAEGMKRYAADLQALAQLQLRSELPNYQELDFLGELNLLVDDWISLGKIRGVKLKLDNPEDQMPVMSDPNWLKNLLSRIVQSLIRMNEDSTLNISLIGYLDAALGDSLRINFTIDGRQFKPDQLKHIMTEYISIIEHGQEVGPGLTYVVTRRLAQMLNGYVEVTNTGNGVNVLVVLPRNPQPQEKEDFR</sequence>
<dbReference type="Proteomes" id="UP000229757">
    <property type="component" value="Chromosome"/>
</dbReference>
<reference evidence="3 4" key="1">
    <citation type="journal article" date="2017" name="Environ. Microbiol.">
        <title>Genomic and physiological analyses of 'Reinekea forsetii' reveal a versatile opportunistic lifestyle during spring algae blooms.</title>
        <authorList>
            <person name="Avci B."/>
            <person name="Hahnke R.L."/>
            <person name="Chafee M."/>
            <person name="Fischer T."/>
            <person name="Gruber-Vodicka H."/>
            <person name="Tegetmeyer H.E."/>
            <person name="Harder J."/>
            <person name="Fuchs B.M."/>
            <person name="Amann R.I."/>
            <person name="Teeling H."/>
        </authorList>
    </citation>
    <scope>NUCLEOTIDE SEQUENCE [LARGE SCALE GENOMIC DNA]</scope>
    <source>
        <strain evidence="3 4">Hel1_31_D35</strain>
    </source>
</reference>
<dbReference type="SUPFAM" id="SSF55874">
    <property type="entry name" value="ATPase domain of HSP90 chaperone/DNA topoisomerase II/histidine kinase"/>
    <property type="match status" value="1"/>
</dbReference>
<dbReference type="KEGG" id="rfo:REIFOR_02438"/>
<dbReference type="InterPro" id="IPR005467">
    <property type="entry name" value="His_kinase_dom"/>
</dbReference>
<accession>A0A2K8KS81</accession>
<organism evidence="3 4">
    <name type="scientific">Reinekea forsetii</name>
    <dbReference type="NCBI Taxonomy" id="1336806"/>
    <lineage>
        <taxon>Bacteria</taxon>
        <taxon>Pseudomonadati</taxon>
        <taxon>Pseudomonadota</taxon>
        <taxon>Gammaproteobacteria</taxon>
        <taxon>Oceanospirillales</taxon>
        <taxon>Saccharospirillaceae</taxon>
        <taxon>Reinekea</taxon>
    </lineage>
</organism>
<evidence type="ECO:0000259" key="2">
    <source>
        <dbReference type="PROSITE" id="PS50109"/>
    </source>
</evidence>
<evidence type="ECO:0000313" key="3">
    <source>
        <dbReference type="EMBL" id="ATX77563.1"/>
    </source>
</evidence>
<dbReference type="RefSeq" id="WP_100257813.1">
    <property type="nucleotide sequence ID" value="NZ_CP011797.1"/>
</dbReference>
<keyword evidence="1" id="KW-0812">Transmembrane</keyword>
<protein>
    <recommendedName>
        <fullName evidence="2">Histidine kinase domain-containing protein</fullName>
    </recommendedName>
</protein>
<keyword evidence="4" id="KW-1185">Reference proteome</keyword>